<dbReference type="GeneID" id="95359613"/>
<dbReference type="AlphaFoldDB" id="U2RZF3"/>
<dbReference type="Proteomes" id="UP000017052">
    <property type="component" value="Unassembled WGS sequence"/>
</dbReference>
<proteinExistence type="predicted"/>
<dbReference type="OrthoDB" id="3712244at2"/>
<sequence>MSIDWGALGVVSIVTLIGTVFVVCVVSCAALLMDLSHARAQAGRPAGAMRAGAAALVGCCAAILLFGLWLIIPYFH</sequence>
<accession>U2RZF3</accession>
<feature type="transmembrane region" description="Helical" evidence="1">
    <location>
        <begin position="6"/>
        <end position="32"/>
    </location>
</feature>
<keyword evidence="1" id="KW-0472">Membrane</keyword>
<gene>
    <name evidence="2" type="ORF">HMPREF0682_0331</name>
</gene>
<name>U2RZF3_9ACTN</name>
<keyword evidence="1" id="KW-1133">Transmembrane helix</keyword>
<protein>
    <submittedName>
        <fullName evidence="2">Uncharacterized protein</fullName>
    </submittedName>
</protein>
<feature type="transmembrane region" description="Helical" evidence="1">
    <location>
        <begin position="53"/>
        <end position="75"/>
    </location>
</feature>
<reference evidence="2" key="1">
    <citation type="submission" date="2013-08" db="EMBL/GenBank/DDBJ databases">
        <authorList>
            <person name="Durkin A.S."/>
            <person name="Haft D.R."/>
            <person name="McCorrison J."/>
            <person name="Torralba M."/>
            <person name="Gillis M."/>
            <person name="Haft D.H."/>
            <person name="Methe B."/>
            <person name="Sutton G."/>
            <person name="Nelson K.E."/>
        </authorList>
    </citation>
    <scope>NUCLEOTIDE SEQUENCE [LARGE SCALE GENOMIC DNA]</scope>
    <source>
        <strain evidence="2">F0233</strain>
    </source>
</reference>
<comment type="caution">
    <text evidence="2">The sequence shown here is derived from an EMBL/GenBank/DDBJ whole genome shotgun (WGS) entry which is preliminary data.</text>
</comment>
<dbReference type="RefSeq" id="WP_021797455.1">
    <property type="nucleotide sequence ID" value="NZ_ACVN02000167.1"/>
</dbReference>
<evidence type="ECO:0000313" key="3">
    <source>
        <dbReference type="Proteomes" id="UP000017052"/>
    </source>
</evidence>
<organism evidence="2 3">
    <name type="scientific">Propionibacterium acidifaciens F0233</name>
    <dbReference type="NCBI Taxonomy" id="553198"/>
    <lineage>
        <taxon>Bacteria</taxon>
        <taxon>Bacillati</taxon>
        <taxon>Actinomycetota</taxon>
        <taxon>Actinomycetes</taxon>
        <taxon>Propionibacteriales</taxon>
        <taxon>Propionibacteriaceae</taxon>
        <taxon>Propionibacterium</taxon>
    </lineage>
</organism>
<keyword evidence="1" id="KW-0812">Transmembrane</keyword>
<dbReference type="EMBL" id="ACVN02000167">
    <property type="protein sequence ID" value="ERK55962.1"/>
    <property type="molecule type" value="Genomic_DNA"/>
</dbReference>
<keyword evidence="3" id="KW-1185">Reference proteome</keyword>
<evidence type="ECO:0000256" key="1">
    <source>
        <dbReference type="SAM" id="Phobius"/>
    </source>
</evidence>
<evidence type="ECO:0000313" key="2">
    <source>
        <dbReference type="EMBL" id="ERK55962.1"/>
    </source>
</evidence>